<dbReference type="InterPro" id="IPR050861">
    <property type="entry name" value="Dihydroxyacetone_Kinase"/>
</dbReference>
<dbReference type="AlphaFoldDB" id="A0A8J4AF98"/>
<organism evidence="2 3">
    <name type="scientific">Actinocatenispora comari</name>
    <dbReference type="NCBI Taxonomy" id="2807577"/>
    <lineage>
        <taxon>Bacteria</taxon>
        <taxon>Bacillati</taxon>
        <taxon>Actinomycetota</taxon>
        <taxon>Actinomycetes</taxon>
        <taxon>Micromonosporales</taxon>
        <taxon>Micromonosporaceae</taxon>
        <taxon>Actinocatenispora</taxon>
    </lineage>
</organism>
<dbReference type="GO" id="GO:0019563">
    <property type="term" value="P:glycerol catabolic process"/>
    <property type="evidence" value="ECO:0007669"/>
    <property type="project" value="TreeGrafter"/>
</dbReference>
<dbReference type="InterPro" id="IPR004006">
    <property type="entry name" value="DhaK_dom"/>
</dbReference>
<dbReference type="Proteomes" id="UP000614996">
    <property type="component" value="Unassembled WGS sequence"/>
</dbReference>
<proteinExistence type="predicted"/>
<feature type="domain" description="DhaK" evidence="1">
    <location>
        <begin position="7"/>
        <end position="332"/>
    </location>
</feature>
<evidence type="ECO:0000313" key="3">
    <source>
        <dbReference type="Proteomes" id="UP000614996"/>
    </source>
</evidence>
<comment type="caution">
    <text evidence="2">The sequence shown here is derived from an EMBL/GenBank/DDBJ whole genome shotgun (WGS) entry which is preliminary data.</text>
</comment>
<keyword evidence="2" id="KW-0418">Kinase</keyword>
<sequence>MKRLYNSPDTVVSEALEGMALTHPELLRLAHDPTYVARVDAPVADRVAVVSGGGSGHEPMHVGFVGPGMLSAACPGELFTSPTADQVEAAVRAVDAGAGTVLVVKNYSGDVMNFEMAAELLAADGVETETVLVADDVAVEDSTYTSGRRGVGATVLVEKVCGAAAARGDSLAQVAELGRRVAARSRSLGFALRAGTVPATGRRSFELPDDEIEFGVGIHGEPGRERRPMEPVDALVDRAMAAICADFDPGVLTGEVLLFVTGLGSATPLECSIVARRAVRELDRRGLRVARNLVGSYMTSLDMLGVSLTVLVLDEQLAELWDAPVHTAALRWGA</sequence>
<dbReference type="InterPro" id="IPR012736">
    <property type="entry name" value="DhaK_1"/>
</dbReference>
<name>A0A8J4AF98_9ACTN</name>
<protein>
    <submittedName>
        <fullName evidence="2">Dihydroxyacetone kinase subunit DhaK</fullName>
    </submittedName>
</protein>
<keyword evidence="3" id="KW-1185">Reference proteome</keyword>
<evidence type="ECO:0000259" key="1">
    <source>
        <dbReference type="PROSITE" id="PS51481"/>
    </source>
</evidence>
<dbReference type="PROSITE" id="PS51481">
    <property type="entry name" value="DHAK"/>
    <property type="match status" value="1"/>
</dbReference>
<dbReference type="FunFam" id="3.40.50.10440:FF:000001">
    <property type="entry name" value="Dihydroxyacetone kinase, DhaK subunit"/>
    <property type="match status" value="1"/>
</dbReference>
<dbReference type="GO" id="GO:0005829">
    <property type="term" value="C:cytosol"/>
    <property type="evidence" value="ECO:0007669"/>
    <property type="project" value="TreeGrafter"/>
</dbReference>
<gene>
    <name evidence="2" type="primary">dhaK</name>
    <name evidence="2" type="ORF">NUM_55100</name>
</gene>
<dbReference type="Pfam" id="PF02733">
    <property type="entry name" value="Dak1"/>
    <property type="match status" value="1"/>
</dbReference>
<dbReference type="Gene3D" id="3.40.50.10440">
    <property type="entry name" value="Dihydroxyacetone kinase, domain 1"/>
    <property type="match status" value="1"/>
</dbReference>
<reference evidence="3" key="1">
    <citation type="journal article" date="2021" name="Int. J. Syst. Evol. Microbiol.">
        <title>Actinocatenispora comari sp. nov., an endophytic actinomycete isolated from aerial parts of Comarum salesowianum.</title>
        <authorList>
            <person name="Oyunbileg N."/>
            <person name="Iizaka Y."/>
            <person name="Hamada M."/>
            <person name="Davaapurev B.O."/>
            <person name="Fukumoto A."/>
            <person name="Tsetseg B."/>
            <person name="Kato F."/>
            <person name="Tamura T."/>
            <person name="Batkhuu J."/>
            <person name="Anzai Y."/>
        </authorList>
    </citation>
    <scope>NUCLEOTIDE SEQUENCE [LARGE SCALE GENOMIC DNA]</scope>
    <source>
        <strain evidence="3">NUM-2625</strain>
    </source>
</reference>
<dbReference type="EMBL" id="BOPO01000114">
    <property type="protein sequence ID" value="GIL30256.1"/>
    <property type="molecule type" value="Genomic_DNA"/>
</dbReference>
<dbReference type="SUPFAM" id="SSF82549">
    <property type="entry name" value="DAK1/DegV-like"/>
    <property type="match status" value="1"/>
</dbReference>
<dbReference type="GO" id="GO:0004371">
    <property type="term" value="F:glycerone kinase activity"/>
    <property type="evidence" value="ECO:0007669"/>
    <property type="project" value="InterPro"/>
</dbReference>
<dbReference type="RefSeq" id="WP_207127904.1">
    <property type="nucleotide sequence ID" value="NZ_BOPO01000114.1"/>
</dbReference>
<keyword evidence="2" id="KW-0808">Transferase</keyword>
<dbReference type="PANTHER" id="PTHR28629">
    <property type="entry name" value="TRIOKINASE/FMN CYCLASE"/>
    <property type="match status" value="1"/>
</dbReference>
<dbReference type="Gene3D" id="3.30.1180.20">
    <property type="entry name" value="Dihydroxyacetone kinase, domain 2"/>
    <property type="match status" value="1"/>
</dbReference>
<dbReference type="PANTHER" id="PTHR28629:SF4">
    <property type="entry name" value="TRIOKINASE_FMN CYCLASE"/>
    <property type="match status" value="1"/>
</dbReference>
<dbReference type="NCBIfam" id="TIGR02363">
    <property type="entry name" value="dhaK1"/>
    <property type="match status" value="1"/>
</dbReference>
<accession>A0A8J4AF98</accession>
<evidence type="ECO:0000313" key="2">
    <source>
        <dbReference type="EMBL" id="GIL30256.1"/>
    </source>
</evidence>